<protein>
    <recommendedName>
        <fullName evidence="4">Mannan endo-1,4-beta-mannosidase</fullName>
        <ecNumber evidence="4">3.2.1.78</ecNumber>
    </recommendedName>
</protein>
<reference evidence="10 11" key="1">
    <citation type="submission" date="2018-06" db="EMBL/GenBank/DDBJ databases">
        <authorList>
            <consortium name="Pathogen Informatics"/>
            <person name="Doyle S."/>
        </authorList>
    </citation>
    <scope>NUCLEOTIDE SEQUENCE [LARGE SCALE GENOMIC DNA]</scope>
    <source>
        <strain evidence="10 11">NCTC11155</strain>
    </source>
</reference>
<dbReference type="Gene3D" id="3.20.20.80">
    <property type="entry name" value="Glycosidases"/>
    <property type="match status" value="1"/>
</dbReference>
<dbReference type="STRING" id="483216.BACEGG_03704"/>
<evidence type="ECO:0000256" key="7">
    <source>
        <dbReference type="PIRSR" id="PIRSR018168-3"/>
    </source>
</evidence>
<keyword evidence="4" id="KW-0964">Secreted</keyword>
<dbReference type="InterPro" id="IPR022790">
    <property type="entry name" value="GH26_dom"/>
</dbReference>
<comment type="catalytic activity">
    <reaction evidence="4">
        <text>Random hydrolysis of (1-&gt;4)-beta-D-mannosidic linkages in mannans, galactomannans and glucomannans.</text>
        <dbReference type="EC" id="3.2.1.78"/>
    </reaction>
</comment>
<feature type="binding site" evidence="6">
    <location>
        <position position="255"/>
    </location>
    <ligand>
        <name>substrate</name>
    </ligand>
</feature>
<evidence type="ECO:0000256" key="5">
    <source>
        <dbReference type="PIRSR" id="PIRSR018168-1"/>
    </source>
</evidence>
<dbReference type="InterPro" id="IPR017853">
    <property type="entry name" value="GH"/>
</dbReference>
<dbReference type="InterPro" id="IPR000805">
    <property type="entry name" value="Glyco_hydro_26"/>
</dbReference>
<accession>A0A380ZB71</accession>
<dbReference type="PRINTS" id="PR00739">
    <property type="entry name" value="GLHYDRLASE26"/>
</dbReference>
<dbReference type="Pfam" id="PF02156">
    <property type="entry name" value="Glyco_hydro_26"/>
    <property type="match status" value="1"/>
</dbReference>
<feature type="binding site" evidence="6">
    <location>
        <position position="189"/>
    </location>
    <ligand>
        <name>substrate</name>
    </ligand>
</feature>
<feature type="active site" description="Nucleophile" evidence="5 8">
    <location>
        <position position="288"/>
    </location>
</feature>
<dbReference type="GO" id="GO:0016985">
    <property type="term" value="F:mannan endo-1,4-beta-mannosidase activity"/>
    <property type="evidence" value="ECO:0007669"/>
    <property type="project" value="UniProtKB-UniRule"/>
</dbReference>
<evidence type="ECO:0000256" key="4">
    <source>
        <dbReference type="PIRNR" id="PIRNR018168"/>
    </source>
</evidence>
<dbReference type="PANTHER" id="PTHR40079">
    <property type="entry name" value="MANNAN ENDO-1,4-BETA-MANNOSIDASE E-RELATED"/>
    <property type="match status" value="1"/>
</dbReference>
<dbReference type="GO" id="GO:0005576">
    <property type="term" value="C:extracellular region"/>
    <property type="evidence" value="ECO:0007669"/>
    <property type="project" value="UniProtKB-SubCell"/>
</dbReference>
<evidence type="ECO:0000256" key="6">
    <source>
        <dbReference type="PIRSR" id="PIRSR018168-2"/>
    </source>
</evidence>
<gene>
    <name evidence="10" type="primary">manA</name>
    <name evidence="10" type="ORF">NCTC11155_02992</name>
</gene>
<dbReference type="PIRSF" id="PIRSF018168">
    <property type="entry name" value="Mannan-1_4-beta-mannosidase"/>
    <property type="match status" value="1"/>
</dbReference>
<evidence type="ECO:0000313" key="10">
    <source>
        <dbReference type="EMBL" id="SUV43594.1"/>
    </source>
</evidence>
<evidence type="ECO:0000256" key="2">
    <source>
        <dbReference type="ARBA" id="ARBA00022801"/>
    </source>
</evidence>
<feature type="binding site" evidence="6">
    <location>
        <position position="121"/>
    </location>
    <ligand>
        <name>substrate</name>
    </ligand>
</feature>
<dbReference type="OrthoDB" id="9816550at2"/>
<dbReference type="PROSITE" id="PS51764">
    <property type="entry name" value="GH26"/>
    <property type="match status" value="1"/>
</dbReference>
<feature type="active site" description="Proton donor" evidence="5 8">
    <location>
        <position position="184"/>
    </location>
</feature>
<dbReference type="GO" id="GO:0006080">
    <property type="term" value="P:substituted mannan metabolic process"/>
    <property type="evidence" value="ECO:0007669"/>
    <property type="project" value="UniProtKB-UniRule"/>
</dbReference>
<comment type="subcellular location">
    <subcellularLocation>
        <location evidence="4">Secreted</location>
    </subcellularLocation>
</comment>
<evidence type="ECO:0000256" key="8">
    <source>
        <dbReference type="PROSITE-ProRule" id="PRU01100"/>
    </source>
</evidence>
<sequence>MKFKTLLCINALALCVSSCRVSVEETTLETQKLLSNLQTMSSKGIMFGHHDDTVYGIGWEGDEGRSDVKSVCGDYPAVISFDLGEIELGQDENLDKVSFDKIRKEIVNQYERGGMVSLSWHVRNPLTGGDAWDVSDSTVVRSILPGGSIHDKFVNWMDYVATFLNSLKDSDGVKVPVLFRPWHEHTGSWFWWGEKLCSSAEYKQLWRMTVETLQAKGVNNALYAYSSSSNLQDSCQYLERYPGDDIIDVMGFDAYQGDSLAFAQDMKSSLNVLSEVGKKHNKIIALTETGYESIPDAKWWTDTLLPLVESVPLSYVLVWRNARERPTHYYAPYPEQVSAENFVEFYNDSRTLFVSNVNLYE</sequence>
<evidence type="ECO:0000259" key="9">
    <source>
        <dbReference type="PROSITE" id="PS51764"/>
    </source>
</evidence>
<proteinExistence type="inferred from homology"/>
<dbReference type="GeneID" id="93069733"/>
<dbReference type="PANTHER" id="PTHR40079:SF4">
    <property type="entry name" value="GH26 DOMAIN-CONTAINING PROTEIN-RELATED"/>
    <property type="match status" value="1"/>
</dbReference>
<keyword evidence="3 4" id="KW-0326">Glycosidase</keyword>
<name>A0A380ZB71_9BACE</name>
<evidence type="ECO:0000256" key="3">
    <source>
        <dbReference type="ARBA" id="ARBA00023295"/>
    </source>
</evidence>
<dbReference type="AlphaFoldDB" id="A0A380ZB71"/>
<evidence type="ECO:0000256" key="1">
    <source>
        <dbReference type="ARBA" id="ARBA00007754"/>
    </source>
</evidence>
<feature type="site" description="Plays an important role in maintaining the position of the catalytic nucleophile" evidence="7">
    <location>
        <position position="183"/>
    </location>
</feature>
<dbReference type="EMBL" id="UFSX01000002">
    <property type="protein sequence ID" value="SUV43594.1"/>
    <property type="molecule type" value="Genomic_DNA"/>
</dbReference>
<keyword evidence="4" id="KW-0732">Signal</keyword>
<feature type="chain" id="PRO_5016488599" description="Mannan endo-1,4-beta-mannosidase" evidence="4">
    <location>
        <begin position="24"/>
        <end position="361"/>
    </location>
</feature>
<dbReference type="EC" id="3.2.1.78" evidence="4"/>
<keyword evidence="2 4" id="KW-0378">Hydrolase</keyword>
<dbReference type="RefSeq" id="WP_004292329.1">
    <property type="nucleotide sequence ID" value="NZ_CABKNQ010000017.1"/>
</dbReference>
<dbReference type="Proteomes" id="UP000254424">
    <property type="component" value="Unassembled WGS sequence"/>
</dbReference>
<organism evidence="10 11">
    <name type="scientific">Bacteroides eggerthii</name>
    <dbReference type="NCBI Taxonomy" id="28111"/>
    <lineage>
        <taxon>Bacteria</taxon>
        <taxon>Pseudomonadati</taxon>
        <taxon>Bacteroidota</taxon>
        <taxon>Bacteroidia</taxon>
        <taxon>Bacteroidales</taxon>
        <taxon>Bacteroidaceae</taxon>
        <taxon>Bacteroides</taxon>
    </lineage>
</organism>
<comment type="similarity">
    <text evidence="1 4 8">Belongs to the glycosyl hydrolase 26 family.</text>
</comment>
<feature type="signal peptide" evidence="4">
    <location>
        <begin position="1"/>
        <end position="23"/>
    </location>
</feature>
<keyword evidence="4" id="KW-0119">Carbohydrate metabolism</keyword>
<feature type="domain" description="GH26" evidence="9">
    <location>
        <begin position="28"/>
        <end position="355"/>
    </location>
</feature>
<dbReference type="InterPro" id="IPR016714">
    <property type="entry name" value="MANB/E"/>
</dbReference>
<evidence type="ECO:0000313" key="11">
    <source>
        <dbReference type="Proteomes" id="UP000254424"/>
    </source>
</evidence>
<dbReference type="SUPFAM" id="SSF51445">
    <property type="entry name" value="(Trans)glycosidases"/>
    <property type="match status" value="1"/>
</dbReference>